<dbReference type="AlphaFoldDB" id="A0AAV9HHK6"/>
<keyword evidence="3" id="KW-1185">Reference proteome</keyword>
<feature type="compositionally biased region" description="Polar residues" evidence="1">
    <location>
        <begin position="314"/>
        <end position="327"/>
    </location>
</feature>
<feature type="region of interest" description="Disordered" evidence="1">
    <location>
        <begin position="302"/>
        <end position="352"/>
    </location>
</feature>
<feature type="compositionally biased region" description="Low complexity" evidence="1">
    <location>
        <begin position="47"/>
        <end position="61"/>
    </location>
</feature>
<feature type="compositionally biased region" description="Basic and acidic residues" evidence="1">
    <location>
        <begin position="622"/>
        <end position="650"/>
    </location>
</feature>
<feature type="region of interest" description="Disordered" evidence="1">
    <location>
        <begin position="869"/>
        <end position="905"/>
    </location>
</feature>
<name>A0AAV9HHK6_9PEZI</name>
<feature type="region of interest" description="Disordered" evidence="1">
    <location>
        <begin position="384"/>
        <end position="705"/>
    </location>
</feature>
<feature type="compositionally biased region" description="Pro residues" evidence="1">
    <location>
        <begin position="338"/>
        <end position="350"/>
    </location>
</feature>
<feature type="compositionally biased region" description="Low complexity" evidence="1">
    <location>
        <begin position="589"/>
        <end position="598"/>
    </location>
</feature>
<protein>
    <submittedName>
        <fullName evidence="2">Uncharacterized protein</fullName>
    </submittedName>
</protein>
<feature type="compositionally biased region" description="Basic and acidic residues" evidence="1">
    <location>
        <begin position="506"/>
        <end position="571"/>
    </location>
</feature>
<reference evidence="2" key="2">
    <citation type="submission" date="2023-06" db="EMBL/GenBank/DDBJ databases">
        <authorList>
            <consortium name="Lawrence Berkeley National Laboratory"/>
            <person name="Mondo S.J."/>
            <person name="Hensen N."/>
            <person name="Bonometti L."/>
            <person name="Westerberg I."/>
            <person name="Brannstrom I.O."/>
            <person name="Guillou S."/>
            <person name="Cros-Aarteil S."/>
            <person name="Calhoun S."/>
            <person name="Haridas S."/>
            <person name="Kuo A."/>
            <person name="Pangilinan J."/>
            <person name="Riley R."/>
            <person name="Labutti K."/>
            <person name="Andreopoulos B."/>
            <person name="Lipzen A."/>
            <person name="Chen C."/>
            <person name="Yanf M."/>
            <person name="Daum C."/>
            <person name="Ng V."/>
            <person name="Clum A."/>
            <person name="Steindorff A."/>
            <person name="Ohm R."/>
            <person name="Martin F."/>
            <person name="Silar P."/>
            <person name="Natvig D."/>
            <person name="Lalanne C."/>
            <person name="Gautier V."/>
            <person name="Ament-Velasquez S.L."/>
            <person name="Kruys A."/>
            <person name="Hutchinson M.I."/>
            <person name="Powell A.J."/>
            <person name="Barry K."/>
            <person name="Miller A.N."/>
            <person name="Grigoriev I.V."/>
            <person name="Debuchy R."/>
            <person name="Gladieux P."/>
            <person name="Thoren M.H."/>
            <person name="Johannesson H."/>
        </authorList>
    </citation>
    <scope>NUCLEOTIDE SEQUENCE</scope>
    <source>
        <strain evidence="2">PSN324</strain>
    </source>
</reference>
<gene>
    <name evidence="2" type="ORF">QBC42DRAFT_311256</name>
</gene>
<feature type="compositionally biased region" description="Low complexity" evidence="1">
    <location>
        <begin position="328"/>
        <end position="337"/>
    </location>
</feature>
<evidence type="ECO:0000313" key="2">
    <source>
        <dbReference type="EMBL" id="KAK4459600.1"/>
    </source>
</evidence>
<feature type="compositionally biased region" description="Basic and acidic residues" evidence="1">
    <location>
        <begin position="657"/>
        <end position="681"/>
    </location>
</feature>
<dbReference type="EMBL" id="MU865032">
    <property type="protein sequence ID" value="KAK4459600.1"/>
    <property type="molecule type" value="Genomic_DNA"/>
</dbReference>
<sequence>MAFSRNPSSSSSHLSMGLPIMLAPEIEEDLRDTEPAPETLRRKKTDPPQQSSSAPQHPIPSMQDAFAESLEEATHTDGPGKPKLRTGDAKARRAELLDGAHSDPHPAALWRFRPGQQAHELRRLMAQISFGVYLLLNGMANSQMLVISILQGHIDEVDEFLETTLEDVDLATNDVRDRIANLKLPMDNIQVFESMLEDPKYRRQILEGNEVIEHILARTQISLKQTMHDLAEGLAATRDFTIYLAEQHHGPWRQERPDVIDIFAAMKGNTDGWFNAFMDLQAKGGELNALVVQLAGMVQEMDRRATEASHRNRSTPASYSSPKHSPQPSEASTITTPPTSPPPRIIPNSPPRLSLRLSTINAITESDSSAYFKFSIREELNASDEDRPATALKSSEWKDETTPTSPPKSSSQLPAPAPAPAPESPLDSPPRSPPVRNPRRLSERPAALLDAPIIEDAPKIEDAPAKEEEVEEEEEPTIYLLQPKVYTPQPSPQPSPRIAEQPPRITDPRPKAKAEPDKPRAETPRSKESPRPKADAPKTRSEATKPRAEATRARVEAARPRKEVSRSRDESPESLYESAARLRMDSPNQVAKAQVAKLKVVEIAARTKSVNKRNPQQPDQRPVSRNDPRFEPRQAQRSDQRPDYRHDRPPDLYTANFRKESLSDYISDHHSDHRSDYRPDSLWDPAQAPELVPEPDLEVDLYPKQRTSLRDRVSLKTTPPESIQVPPPNTLAHPAIMAYQTFQAPDSAYGSDMERPPVNSMASIDSSLTDFSPPFIQPGMIPSPHSDRQFFRPVQANPYSPLQQRPHTSGTVGPHHFPAPPRNIPSAMGMSVMSSSTMHTTDSSSRTLKKKRSAFGWLKKAFSLDEEERAAFEQRKQQQMPQTPYYGAKSPQFLDGKRIQPRPGY</sequence>
<feature type="compositionally biased region" description="Low complexity" evidence="1">
    <location>
        <begin position="1"/>
        <end position="15"/>
    </location>
</feature>
<reference evidence="2" key="1">
    <citation type="journal article" date="2023" name="Mol. Phylogenet. Evol.">
        <title>Genome-scale phylogeny and comparative genomics of the fungal order Sordariales.</title>
        <authorList>
            <person name="Hensen N."/>
            <person name="Bonometti L."/>
            <person name="Westerberg I."/>
            <person name="Brannstrom I.O."/>
            <person name="Guillou S."/>
            <person name="Cros-Aarteil S."/>
            <person name="Calhoun S."/>
            <person name="Haridas S."/>
            <person name="Kuo A."/>
            <person name="Mondo S."/>
            <person name="Pangilinan J."/>
            <person name="Riley R."/>
            <person name="LaButti K."/>
            <person name="Andreopoulos B."/>
            <person name="Lipzen A."/>
            <person name="Chen C."/>
            <person name="Yan M."/>
            <person name="Daum C."/>
            <person name="Ng V."/>
            <person name="Clum A."/>
            <person name="Steindorff A."/>
            <person name="Ohm R.A."/>
            <person name="Martin F."/>
            <person name="Silar P."/>
            <person name="Natvig D.O."/>
            <person name="Lalanne C."/>
            <person name="Gautier V."/>
            <person name="Ament-Velasquez S.L."/>
            <person name="Kruys A."/>
            <person name="Hutchinson M.I."/>
            <person name="Powell A.J."/>
            <person name="Barry K."/>
            <person name="Miller A.N."/>
            <person name="Grigoriev I.V."/>
            <person name="Debuchy R."/>
            <person name="Gladieux P."/>
            <person name="Hiltunen Thoren M."/>
            <person name="Johannesson H."/>
        </authorList>
    </citation>
    <scope>NUCLEOTIDE SEQUENCE</scope>
    <source>
        <strain evidence="2">PSN324</strain>
    </source>
</reference>
<feature type="region of interest" description="Disordered" evidence="1">
    <location>
        <begin position="1"/>
        <end position="63"/>
    </location>
</feature>
<evidence type="ECO:0000256" key="1">
    <source>
        <dbReference type="SAM" id="MobiDB-lite"/>
    </source>
</evidence>
<accession>A0AAV9HHK6</accession>
<feature type="region of interest" description="Disordered" evidence="1">
    <location>
        <begin position="710"/>
        <end position="729"/>
    </location>
</feature>
<evidence type="ECO:0000313" key="3">
    <source>
        <dbReference type="Proteomes" id="UP001321749"/>
    </source>
</evidence>
<feature type="compositionally biased region" description="Pro residues" evidence="1">
    <location>
        <begin position="415"/>
        <end position="436"/>
    </location>
</feature>
<comment type="caution">
    <text evidence="2">The sequence shown here is derived from an EMBL/GenBank/DDBJ whole genome shotgun (WGS) entry which is preliminary data.</text>
</comment>
<organism evidence="2 3">
    <name type="scientific">Cladorrhinum samala</name>
    <dbReference type="NCBI Taxonomy" id="585594"/>
    <lineage>
        <taxon>Eukaryota</taxon>
        <taxon>Fungi</taxon>
        <taxon>Dikarya</taxon>
        <taxon>Ascomycota</taxon>
        <taxon>Pezizomycotina</taxon>
        <taxon>Sordariomycetes</taxon>
        <taxon>Sordariomycetidae</taxon>
        <taxon>Sordariales</taxon>
        <taxon>Podosporaceae</taxon>
        <taxon>Cladorrhinum</taxon>
    </lineage>
</organism>
<proteinExistence type="predicted"/>
<feature type="compositionally biased region" description="Basic and acidic residues" evidence="1">
    <location>
        <begin position="456"/>
        <end position="467"/>
    </location>
</feature>
<dbReference type="Proteomes" id="UP001321749">
    <property type="component" value="Unassembled WGS sequence"/>
</dbReference>